<dbReference type="GO" id="GO:0003677">
    <property type="term" value="F:DNA binding"/>
    <property type="evidence" value="ECO:0007669"/>
    <property type="project" value="InterPro"/>
</dbReference>
<dbReference type="AlphaFoldDB" id="A0A2M6NZH5"/>
<evidence type="ECO:0000313" key="3">
    <source>
        <dbReference type="Proteomes" id="UP000228528"/>
    </source>
</evidence>
<evidence type="ECO:0000313" key="2">
    <source>
        <dbReference type="EMBL" id="PIR76875.1"/>
    </source>
</evidence>
<sequence length="237" mass="26875">METSFSQKQLDFPGRVCARLKDAREFRGVTLIELSRRTKISKKHLVAIEACKFDELPFATIYKKHFICSYAKALDLDPEPFLSQYIEEESPISATIPSPSKTLLYSQPTTLHHFFSKLPSLLRITVILIFAGAIVGYLFLQVRHILEPPMLTVYTPEDGFVTEGNSVLIQGRVEKEAELFINGIDIQHKEDGQFRETVPVSTGVNTLLIEAKKKHGRITTDTRHVIVQSNEQFSLVK</sequence>
<dbReference type="SUPFAM" id="SSF47413">
    <property type="entry name" value="lambda repressor-like DNA-binding domains"/>
    <property type="match status" value="1"/>
</dbReference>
<dbReference type="Gene3D" id="2.60.40.10">
    <property type="entry name" value="Immunoglobulins"/>
    <property type="match status" value="1"/>
</dbReference>
<dbReference type="InterPro" id="IPR010982">
    <property type="entry name" value="Lambda_DNA-bd_dom_sf"/>
</dbReference>
<dbReference type="Gene3D" id="1.10.260.40">
    <property type="entry name" value="lambda repressor-like DNA-binding domains"/>
    <property type="match status" value="1"/>
</dbReference>
<proteinExistence type="predicted"/>
<dbReference type="InterPro" id="IPR013783">
    <property type="entry name" value="Ig-like_fold"/>
</dbReference>
<dbReference type="CDD" id="cd00093">
    <property type="entry name" value="HTH_XRE"/>
    <property type="match status" value="1"/>
</dbReference>
<name>A0A2M6NZH5_9BACT</name>
<keyword evidence="1" id="KW-0472">Membrane</keyword>
<organism evidence="2 3">
    <name type="scientific">Candidatus Magasanikbacteria bacterium CG10_big_fil_rev_8_21_14_0_10_38_6</name>
    <dbReference type="NCBI Taxonomy" id="1974647"/>
    <lineage>
        <taxon>Bacteria</taxon>
        <taxon>Candidatus Magasanikiibacteriota</taxon>
    </lineage>
</organism>
<dbReference type="EMBL" id="PFBW01000229">
    <property type="protein sequence ID" value="PIR76875.1"/>
    <property type="molecule type" value="Genomic_DNA"/>
</dbReference>
<dbReference type="InterPro" id="IPR050400">
    <property type="entry name" value="Bact_Cytoskel_RodZ"/>
</dbReference>
<keyword evidence="1" id="KW-1133">Transmembrane helix</keyword>
<comment type="caution">
    <text evidence="2">The sequence shown here is derived from an EMBL/GenBank/DDBJ whole genome shotgun (WGS) entry which is preliminary data.</text>
</comment>
<dbReference type="InterPro" id="IPR001387">
    <property type="entry name" value="Cro/C1-type_HTH"/>
</dbReference>
<reference evidence="3" key="1">
    <citation type="submission" date="2017-09" db="EMBL/GenBank/DDBJ databases">
        <title>Depth-based differentiation of microbial function through sediment-hosted aquifers and enrichment of novel symbionts in the deep terrestrial subsurface.</title>
        <authorList>
            <person name="Probst A.J."/>
            <person name="Ladd B."/>
            <person name="Jarett J.K."/>
            <person name="Geller-Mcgrath D.E."/>
            <person name="Sieber C.M.K."/>
            <person name="Emerson J.B."/>
            <person name="Anantharaman K."/>
            <person name="Thomas B.C."/>
            <person name="Malmstrom R."/>
            <person name="Stieglmeier M."/>
            <person name="Klingl A."/>
            <person name="Woyke T."/>
            <person name="Ryan C.M."/>
            <person name="Banfield J.F."/>
        </authorList>
    </citation>
    <scope>NUCLEOTIDE SEQUENCE [LARGE SCALE GENOMIC DNA]</scope>
</reference>
<evidence type="ECO:0008006" key="4">
    <source>
        <dbReference type="Google" id="ProtNLM"/>
    </source>
</evidence>
<gene>
    <name evidence="2" type="ORF">COU30_05525</name>
</gene>
<dbReference type="PANTHER" id="PTHR34475">
    <property type="match status" value="1"/>
</dbReference>
<dbReference type="Proteomes" id="UP000228528">
    <property type="component" value="Unassembled WGS sequence"/>
</dbReference>
<keyword evidence="1" id="KW-0812">Transmembrane</keyword>
<evidence type="ECO:0000256" key="1">
    <source>
        <dbReference type="SAM" id="Phobius"/>
    </source>
</evidence>
<protein>
    <recommendedName>
        <fullName evidence="4">HTH cro/C1-type domain-containing protein</fullName>
    </recommendedName>
</protein>
<feature type="transmembrane region" description="Helical" evidence="1">
    <location>
        <begin position="121"/>
        <end position="140"/>
    </location>
</feature>
<accession>A0A2M6NZH5</accession>
<dbReference type="Pfam" id="PF09136">
    <property type="entry name" value="Glucodextran_B"/>
    <property type="match status" value="1"/>
</dbReference>
<dbReference type="Pfam" id="PF13413">
    <property type="entry name" value="HTH_25"/>
    <property type="match status" value="1"/>
</dbReference>
<dbReference type="PANTHER" id="PTHR34475:SF1">
    <property type="entry name" value="CYTOSKELETON PROTEIN RODZ"/>
    <property type="match status" value="1"/>
</dbReference>